<keyword evidence="2" id="KW-1185">Reference proteome</keyword>
<reference evidence="1" key="2">
    <citation type="submission" date="2025-09" db="UniProtKB">
        <authorList>
            <consortium name="Ensembl"/>
        </authorList>
    </citation>
    <scope>IDENTIFICATION</scope>
</reference>
<proteinExistence type="predicted"/>
<evidence type="ECO:0000313" key="1">
    <source>
        <dbReference type="Ensembl" id="ENSSDAP00000004916.1"/>
    </source>
</evidence>
<dbReference type="Ensembl" id="ENSSDAT00000005631.1">
    <property type="protein sequence ID" value="ENSSDAP00000004916.1"/>
    <property type="gene ID" value="ENSSDAG00000004604.1"/>
</dbReference>
<protein>
    <submittedName>
        <fullName evidence="1">Uncharacterized protein</fullName>
    </submittedName>
</protein>
<dbReference type="Proteomes" id="UP000694422">
    <property type="component" value="Unplaced"/>
</dbReference>
<evidence type="ECO:0000313" key="2">
    <source>
        <dbReference type="Proteomes" id="UP000694422"/>
    </source>
</evidence>
<name>A0A8C9P9Q6_SPEDA</name>
<accession>A0A8C9P9Q6</accession>
<sequence>MLSQARGRAKPFSQGLRATRRSSALLPSWPTHFILGSLTVNESQAEKGCYLLSTSCMFCTTPNDELDLTDKNREAVFALPPEKKWQIYCSKKKVTPFLTPLPAASRGHSQGQLLMCGRNNRQKQKKKRLGVTCPSLVSSLSSFLFSFKEAVGVLPVALPTKASARLHWVSPLSASQRSLLRLCSPSVHLLLS</sequence>
<dbReference type="AlphaFoldDB" id="A0A8C9P9Q6"/>
<reference evidence="1" key="1">
    <citation type="submission" date="2025-08" db="UniProtKB">
        <authorList>
            <consortium name="Ensembl"/>
        </authorList>
    </citation>
    <scope>IDENTIFICATION</scope>
</reference>
<organism evidence="1 2">
    <name type="scientific">Spermophilus dauricus</name>
    <name type="common">Daurian ground squirrel</name>
    <dbReference type="NCBI Taxonomy" id="99837"/>
    <lineage>
        <taxon>Eukaryota</taxon>
        <taxon>Metazoa</taxon>
        <taxon>Chordata</taxon>
        <taxon>Craniata</taxon>
        <taxon>Vertebrata</taxon>
        <taxon>Euteleostomi</taxon>
        <taxon>Mammalia</taxon>
        <taxon>Eutheria</taxon>
        <taxon>Euarchontoglires</taxon>
        <taxon>Glires</taxon>
        <taxon>Rodentia</taxon>
        <taxon>Sciuromorpha</taxon>
        <taxon>Sciuridae</taxon>
        <taxon>Xerinae</taxon>
        <taxon>Marmotini</taxon>
        <taxon>Spermophilus</taxon>
    </lineage>
</organism>